<dbReference type="Gene3D" id="3.90.1750.20">
    <property type="entry name" value="Putative Large Serine Recombinase, Chain B, Domain 2"/>
    <property type="match status" value="1"/>
</dbReference>
<sequence length="479" mass="55925">MRVGKYRRVSTDMQREEGISLHTQDERLNSFVHSQGWTVVADYSDEGFSAKDMNRPALQKLISDMQQKKIDVLLVYRLDRLVRSVSDLHALLKIMDQNDVKFRSCTEVFDTTNATGRLFITIIATLAQWERETIAERVYDNLLERSELGLRNGGPAPYGYEYNENKELVQVPDEVKWVELIFSKYKTTGSQNIAKILNKRGSRTRKGELWSDFSVRYILRNPIYAGYVRWNRRSFAKKKFTGKDIIKKFKQDNFHPIITKREWDEIQELLKQRSQVAFRSDNYYPFSGIAKCSKCGQSYTGAFKHRKKGGVLRFYKCAGRFKLGICDAPVIAEESIEKALLECLELPEFDLEYQDEKKIDKEQLEKEITLIEGRINRLKELYIDGDIDKKKYKDSLDKMHEEKAIILSALEAEEEEVSKEELTLFIKNLKTTWYDLSYETKKTMIRSLFASLTIDILEPAKTGRYPKPAVVEITNFEFN</sequence>
<evidence type="ECO:0000259" key="2">
    <source>
        <dbReference type="PROSITE" id="PS51736"/>
    </source>
</evidence>
<evidence type="ECO:0000313" key="4">
    <source>
        <dbReference type="EMBL" id="MCY9763140.1"/>
    </source>
</evidence>
<dbReference type="Pfam" id="PF00239">
    <property type="entry name" value="Resolvase"/>
    <property type="match status" value="1"/>
</dbReference>
<gene>
    <name evidence="4" type="ORF">M5X12_21640</name>
</gene>
<protein>
    <submittedName>
        <fullName evidence="4">Recombinase family protein</fullName>
    </submittedName>
</protein>
<dbReference type="PROSITE" id="PS51737">
    <property type="entry name" value="RECOMBINASE_DNA_BIND"/>
    <property type="match status" value="1"/>
</dbReference>
<keyword evidence="5" id="KW-1185">Reference proteome</keyword>
<keyword evidence="1" id="KW-0175">Coiled coil</keyword>
<dbReference type="InterPro" id="IPR038109">
    <property type="entry name" value="DNA_bind_recomb_sf"/>
</dbReference>
<dbReference type="SUPFAM" id="SSF53041">
    <property type="entry name" value="Resolvase-like"/>
    <property type="match status" value="1"/>
</dbReference>
<dbReference type="RefSeq" id="WP_163979121.1">
    <property type="nucleotide sequence ID" value="NZ_JAMDLX010000017.1"/>
</dbReference>
<dbReference type="Pfam" id="PF13408">
    <property type="entry name" value="Zn_ribbon_recom"/>
    <property type="match status" value="1"/>
</dbReference>
<proteinExistence type="predicted"/>
<dbReference type="SMART" id="SM00857">
    <property type="entry name" value="Resolvase"/>
    <property type="match status" value="1"/>
</dbReference>
<dbReference type="InterPro" id="IPR006119">
    <property type="entry name" value="Resolv_N"/>
</dbReference>
<dbReference type="PANTHER" id="PTHR30461">
    <property type="entry name" value="DNA-INVERTASE FROM LAMBDOID PROPHAGE"/>
    <property type="match status" value="1"/>
</dbReference>
<dbReference type="Pfam" id="PF07508">
    <property type="entry name" value="Recombinase"/>
    <property type="match status" value="1"/>
</dbReference>
<dbReference type="InterPro" id="IPR036162">
    <property type="entry name" value="Resolvase-like_N_sf"/>
</dbReference>
<dbReference type="Gene3D" id="3.40.50.1390">
    <property type="entry name" value="Resolvase, N-terminal catalytic domain"/>
    <property type="match status" value="1"/>
</dbReference>
<dbReference type="EMBL" id="JAMDNP010000048">
    <property type="protein sequence ID" value="MCY9763140.1"/>
    <property type="molecule type" value="Genomic_DNA"/>
</dbReference>
<organism evidence="4 5">
    <name type="scientific">Paenibacillus alvei</name>
    <name type="common">Bacillus alvei</name>
    <dbReference type="NCBI Taxonomy" id="44250"/>
    <lineage>
        <taxon>Bacteria</taxon>
        <taxon>Bacillati</taxon>
        <taxon>Bacillota</taxon>
        <taxon>Bacilli</taxon>
        <taxon>Bacillales</taxon>
        <taxon>Paenibacillaceae</taxon>
        <taxon>Paenibacillus</taxon>
    </lineage>
</organism>
<comment type="caution">
    <text evidence="4">The sequence shown here is derived from an EMBL/GenBank/DDBJ whole genome shotgun (WGS) entry which is preliminary data.</text>
</comment>
<dbReference type="InterPro" id="IPR050639">
    <property type="entry name" value="SSR_resolvase"/>
</dbReference>
<evidence type="ECO:0000256" key="1">
    <source>
        <dbReference type="SAM" id="Coils"/>
    </source>
</evidence>
<dbReference type="InterPro" id="IPR025827">
    <property type="entry name" value="Zn_ribbon_recom_dom"/>
</dbReference>
<dbReference type="InterPro" id="IPR011109">
    <property type="entry name" value="DNA_bind_recombinase_dom"/>
</dbReference>
<evidence type="ECO:0000313" key="5">
    <source>
        <dbReference type="Proteomes" id="UP001527181"/>
    </source>
</evidence>
<dbReference type="Proteomes" id="UP001527181">
    <property type="component" value="Unassembled WGS sequence"/>
</dbReference>
<name>A0ABT4H2E9_PAEAL</name>
<feature type="domain" description="Resolvase/invertase-type recombinase catalytic" evidence="2">
    <location>
        <begin position="2"/>
        <end position="149"/>
    </location>
</feature>
<dbReference type="GeneID" id="94492254"/>
<accession>A0ABT4H2E9</accession>
<evidence type="ECO:0000259" key="3">
    <source>
        <dbReference type="PROSITE" id="PS51737"/>
    </source>
</evidence>
<dbReference type="PROSITE" id="PS51736">
    <property type="entry name" value="RECOMBINASES_3"/>
    <property type="match status" value="1"/>
</dbReference>
<reference evidence="4 5" key="1">
    <citation type="submission" date="2022-05" db="EMBL/GenBank/DDBJ databases">
        <title>Genome Sequencing of Bee-Associated Microbes.</title>
        <authorList>
            <person name="Dunlap C."/>
        </authorList>
    </citation>
    <scope>NUCLEOTIDE SEQUENCE [LARGE SCALE GENOMIC DNA]</scope>
    <source>
        <strain evidence="4 5">NRRL B-04010</strain>
    </source>
</reference>
<dbReference type="CDD" id="cd00338">
    <property type="entry name" value="Ser_Recombinase"/>
    <property type="match status" value="1"/>
</dbReference>
<feature type="coiled-coil region" evidence="1">
    <location>
        <begin position="361"/>
        <end position="416"/>
    </location>
</feature>
<feature type="domain" description="Recombinase" evidence="3">
    <location>
        <begin position="157"/>
        <end position="276"/>
    </location>
</feature>
<dbReference type="PANTHER" id="PTHR30461:SF23">
    <property type="entry name" value="DNA RECOMBINASE-RELATED"/>
    <property type="match status" value="1"/>
</dbReference>